<dbReference type="AlphaFoldDB" id="A0A645HH21"/>
<comment type="caution">
    <text evidence="1">The sequence shown here is derived from an EMBL/GenBank/DDBJ whole genome shotgun (WGS) entry which is preliminary data.</text>
</comment>
<sequence length="193" mass="22646">MLHNFRKSLQHEREQTLKADRFYIDVLHASFIKRFNTDSEEDMCMQRQDVDVLITVNGTTFKVSEKFRDVDYGDLYIEIYSKYPDTLGWMHTGSPNAILYFTPRSVYWITHSSLKNFCINELFNAIPTQWLAELYENKKTIQHKKITIKDSIVDLHLIQSHNKDGASWETIGVSVAFDVLKNFGVKFRKIDVV</sequence>
<name>A0A645HH21_9ZZZZ</name>
<gene>
    <name evidence="1" type="ORF">SDC9_185202</name>
</gene>
<accession>A0A645HH21</accession>
<evidence type="ECO:0000313" key="1">
    <source>
        <dbReference type="EMBL" id="MPN37682.1"/>
    </source>
</evidence>
<reference evidence="1" key="1">
    <citation type="submission" date="2019-08" db="EMBL/GenBank/DDBJ databases">
        <authorList>
            <person name="Kucharzyk K."/>
            <person name="Murdoch R.W."/>
            <person name="Higgins S."/>
            <person name="Loffler F."/>
        </authorList>
    </citation>
    <scope>NUCLEOTIDE SEQUENCE</scope>
</reference>
<proteinExistence type="predicted"/>
<protein>
    <submittedName>
        <fullName evidence="1">Uncharacterized protein</fullName>
    </submittedName>
</protein>
<dbReference type="EMBL" id="VSSQ01092462">
    <property type="protein sequence ID" value="MPN37682.1"/>
    <property type="molecule type" value="Genomic_DNA"/>
</dbReference>
<organism evidence="1">
    <name type="scientific">bioreactor metagenome</name>
    <dbReference type="NCBI Taxonomy" id="1076179"/>
    <lineage>
        <taxon>unclassified sequences</taxon>
        <taxon>metagenomes</taxon>
        <taxon>ecological metagenomes</taxon>
    </lineage>
</organism>